<gene>
    <name evidence="3" type="ORF">B193_1261</name>
</gene>
<comment type="caution">
    <text evidence="3">The sequence shown here is derived from an EMBL/GenBank/DDBJ whole genome shotgun (WGS) entry which is preliminary data.</text>
</comment>
<feature type="chain" id="PRO_5003891273" description="Lipoprotein" evidence="2">
    <location>
        <begin position="26"/>
        <end position="252"/>
    </location>
</feature>
<feature type="compositionally biased region" description="Low complexity" evidence="1">
    <location>
        <begin position="75"/>
        <end position="103"/>
    </location>
</feature>
<evidence type="ECO:0008006" key="5">
    <source>
        <dbReference type="Google" id="ProtNLM"/>
    </source>
</evidence>
<proteinExistence type="predicted"/>
<evidence type="ECO:0000256" key="2">
    <source>
        <dbReference type="SAM" id="SignalP"/>
    </source>
</evidence>
<organism evidence="3 4">
    <name type="scientific">Solidesulfovibrio magneticus str. Maddingley MBC34</name>
    <dbReference type="NCBI Taxonomy" id="1206767"/>
    <lineage>
        <taxon>Bacteria</taxon>
        <taxon>Pseudomonadati</taxon>
        <taxon>Thermodesulfobacteriota</taxon>
        <taxon>Desulfovibrionia</taxon>
        <taxon>Desulfovibrionales</taxon>
        <taxon>Desulfovibrionaceae</taxon>
        <taxon>Solidesulfovibrio</taxon>
    </lineage>
</organism>
<feature type="region of interest" description="Disordered" evidence="1">
    <location>
        <begin position="25"/>
        <end position="109"/>
    </location>
</feature>
<evidence type="ECO:0000256" key="1">
    <source>
        <dbReference type="SAM" id="MobiDB-lite"/>
    </source>
</evidence>
<dbReference type="PROSITE" id="PS51257">
    <property type="entry name" value="PROKAR_LIPOPROTEIN"/>
    <property type="match status" value="1"/>
</dbReference>
<feature type="signal peptide" evidence="2">
    <location>
        <begin position="1"/>
        <end position="25"/>
    </location>
</feature>
<dbReference type="AlphaFoldDB" id="K6GG46"/>
<reference evidence="3 4" key="1">
    <citation type="submission" date="2012-07" db="EMBL/GenBank/DDBJ databases">
        <title>Draft genome sequence of Desulfovibrio magneticus str. Maddingley MBC34 obtained from a metagenomic sequence of a methanogenic enrichment isolated from coal-seam formation water in Victoria, Australia.</title>
        <authorList>
            <person name="Greenfield P."/>
            <person name="Hendry P."/>
            <person name="Li D."/>
            <person name="Rosewarne C.P."/>
            <person name="Tran-Dinh N."/>
            <person name="Elbourne L.D.H."/>
            <person name="Paulsen I.T."/>
            <person name="Midgley D.J."/>
        </authorList>
    </citation>
    <scope>NUCLEOTIDE SEQUENCE [LARGE SCALE GENOMIC DNA]</scope>
    <source>
        <strain evidence="4">Maddingley MBC34</strain>
    </source>
</reference>
<feature type="compositionally biased region" description="Low complexity" evidence="1">
    <location>
        <begin position="42"/>
        <end position="57"/>
    </location>
</feature>
<feature type="compositionally biased region" description="Pro residues" evidence="1">
    <location>
        <begin position="58"/>
        <end position="74"/>
    </location>
</feature>
<evidence type="ECO:0000313" key="3">
    <source>
        <dbReference type="EMBL" id="EKO40039.1"/>
    </source>
</evidence>
<dbReference type="EMBL" id="ALAO01000097">
    <property type="protein sequence ID" value="EKO40039.1"/>
    <property type="molecule type" value="Genomic_DNA"/>
</dbReference>
<dbReference type="PATRIC" id="fig|1206767.3.peg.1230"/>
<dbReference type="Proteomes" id="UP000006272">
    <property type="component" value="Unassembled WGS sequence"/>
</dbReference>
<keyword evidence="2" id="KW-0732">Signal</keyword>
<protein>
    <recommendedName>
        <fullName evidence="5">Lipoprotein</fullName>
    </recommendedName>
</protein>
<evidence type="ECO:0000313" key="4">
    <source>
        <dbReference type="Proteomes" id="UP000006272"/>
    </source>
</evidence>
<sequence length="252" mass="26635">MPFFPRLAAILLVVSLAACSPAARNATKQAEKPVNGGTPINQPAKKPANASAQAAKPATPPAAPGAQPPKPAVPSAPQSPAAPTQPIAAPATATPPALDSTAPGAPTGFGGMAWGAHAASQPGMAQYETSAESATATYLWPQGPKDILGAPIRDAYYEFFKDQFYHVWINFDGQAAYEKALAGLTRAYGPPTQENRDKFYHAWQLGEVNIYCAYHRDLNEGDVSFFYQPLYERMIAARKAAGAKAPARSVKK</sequence>
<accession>K6GG46</accession>
<name>K6GG46_9BACT</name>